<organism evidence="8 9">
    <name type="scientific">Trypanosoma rangeli SC58</name>
    <dbReference type="NCBI Taxonomy" id="429131"/>
    <lineage>
        <taxon>Eukaryota</taxon>
        <taxon>Discoba</taxon>
        <taxon>Euglenozoa</taxon>
        <taxon>Kinetoplastea</taxon>
        <taxon>Metakinetoplastina</taxon>
        <taxon>Trypanosomatida</taxon>
        <taxon>Trypanosomatidae</taxon>
        <taxon>Trypanosoma</taxon>
        <taxon>Herpetosoma</taxon>
    </lineage>
</organism>
<dbReference type="Proteomes" id="UP000031737">
    <property type="component" value="Unassembled WGS sequence"/>
</dbReference>
<comment type="caution">
    <text evidence="8">The sequence shown here is derived from an EMBL/GenBank/DDBJ whole genome shotgun (WGS) entry which is preliminary data.</text>
</comment>
<keyword evidence="9" id="KW-1185">Reference proteome</keyword>
<dbReference type="Pfam" id="PF12036">
    <property type="entry name" value="DUF3522"/>
    <property type="match status" value="1"/>
</dbReference>
<evidence type="ECO:0000256" key="5">
    <source>
        <dbReference type="ARBA" id="ARBA00022989"/>
    </source>
</evidence>
<evidence type="ECO:0000256" key="3">
    <source>
        <dbReference type="ARBA" id="ARBA00022475"/>
    </source>
</evidence>
<feature type="transmembrane region" description="Helical" evidence="7">
    <location>
        <begin position="33"/>
        <end position="52"/>
    </location>
</feature>
<keyword evidence="6 7" id="KW-0472">Membrane</keyword>
<dbReference type="GO" id="GO:0005886">
    <property type="term" value="C:plasma membrane"/>
    <property type="evidence" value="ECO:0007669"/>
    <property type="project" value="UniProtKB-SubCell"/>
</dbReference>
<dbReference type="PANTHER" id="PTHR36561:SF2">
    <property type="entry name" value="HAEMOLYSIN-III RELATED"/>
    <property type="match status" value="1"/>
</dbReference>
<evidence type="ECO:0000313" key="9">
    <source>
        <dbReference type="Proteomes" id="UP000031737"/>
    </source>
</evidence>
<dbReference type="InterPro" id="IPR021910">
    <property type="entry name" value="NGX6/PGAP6/MYMK"/>
</dbReference>
<accession>A0A061ISR9</accession>
<evidence type="ECO:0000256" key="7">
    <source>
        <dbReference type="SAM" id="Phobius"/>
    </source>
</evidence>
<keyword evidence="3" id="KW-1003">Cell membrane</keyword>
<dbReference type="OrthoDB" id="10266771at2759"/>
<reference evidence="8 9" key="1">
    <citation type="submission" date="2013-07" db="EMBL/GenBank/DDBJ databases">
        <authorList>
            <person name="Stoco P.H."/>
            <person name="Wagner G."/>
            <person name="Gerber A."/>
            <person name="Zaha A."/>
            <person name="Thompson C."/>
            <person name="Bartholomeu D.C."/>
            <person name="Luckemeyer D.D."/>
            <person name="Bahia D."/>
            <person name="Loreto E."/>
            <person name="Prestes E.B."/>
            <person name="Lima F.M."/>
            <person name="Rodrigues-Luiz G."/>
            <person name="Vallejo G.A."/>
            <person name="Filho J.F."/>
            <person name="Monteiro K.M."/>
            <person name="Tyler K.M."/>
            <person name="de Almeida L.G."/>
            <person name="Ortiz M.F."/>
            <person name="Siervo M.A."/>
            <person name="de Moraes M.H."/>
            <person name="Cunha O.L."/>
            <person name="Mendonca-Neto R."/>
            <person name="Silva R."/>
            <person name="Teixeira S.M."/>
            <person name="Murta S.M."/>
            <person name="Sincero T.C."/>
            <person name="Mendes T.A."/>
            <person name="Urmenyi T.P."/>
            <person name="Silva V.G."/>
            <person name="da Rocha W.D."/>
            <person name="Andersson B."/>
            <person name="Romanha A.J."/>
            <person name="Steindel M."/>
            <person name="de Vasconcelos A.T."/>
            <person name="Grisard E.C."/>
        </authorList>
    </citation>
    <scope>NUCLEOTIDE SEQUENCE [LARGE SCALE GENOMIC DNA]</scope>
    <source>
        <strain evidence="8 9">SC58</strain>
    </source>
</reference>
<evidence type="ECO:0000256" key="6">
    <source>
        <dbReference type="ARBA" id="ARBA00023136"/>
    </source>
</evidence>
<dbReference type="VEuPathDB" id="TriTrypDB:TRSC58_06840"/>
<evidence type="ECO:0000313" key="8">
    <source>
        <dbReference type="EMBL" id="ESL05509.1"/>
    </source>
</evidence>
<dbReference type="AlphaFoldDB" id="A0A061ISR9"/>
<sequence>MWRTLWHPFLFMRVFRLSCFCMIGRFPVVDYRHLFAAALFMGLAVPFFIAGLNDAEDPCRIYHGLWHLFVGIASYFMWLMVKTPGATGPYPKMGSIAHHRDAVL</sequence>
<gene>
    <name evidence="8" type="ORF">TRSC58_06840</name>
</gene>
<comment type="similarity">
    <text evidence="2">Belongs to the TMEM8 family.</text>
</comment>
<keyword evidence="4 7" id="KW-0812">Transmembrane</keyword>
<dbReference type="PANTHER" id="PTHR36561">
    <property type="entry name" value="HAEMOLYSIN-III RELATED-RELATED"/>
    <property type="match status" value="1"/>
</dbReference>
<protein>
    <submittedName>
        <fullName evidence="8">Uncharacterized protein</fullName>
    </submittedName>
</protein>
<keyword evidence="5 7" id="KW-1133">Transmembrane helix</keyword>
<evidence type="ECO:0000256" key="1">
    <source>
        <dbReference type="ARBA" id="ARBA00004651"/>
    </source>
</evidence>
<evidence type="ECO:0000256" key="4">
    <source>
        <dbReference type="ARBA" id="ARBA00022692"/>
    </source>
</evidence>
<feature type="transmembrane region" description="Helical" evidence="7">
    <location>
        <begin position="64"/>
        <end position="81"/>
    </location>
</feature>
<comment type="subcellular location">
    <subcellularLocation>
        <location evidence="1">Cell membrane</location>
        <topology evidence="1">Multi-pass membrane protein</topology>
    </subcellularLocation>
</comment>
<evidence type="ECO:0000256" key="2">
    <source>
        <dbReference type="ARBA" id="ARBA00005542"/>
    </source>
</evidence>
<proteinExistence type="inferred from homology"/>
<dbReference type="EMBL" id="AUPL01006840">
    <property type="protein sequence ID" value="ESL05509.1"/>
    <property type="molecule type" value="Genomic_DNA"/>
</dbReference>
<name>A0A061ISR9_TRYRA</name>